<evidence type="ECO:0000313" key="17">
    <source>
        <dbReference type="EMBL" id="KAH0738768.1"/>
    </source>
</evidence>
<evidence type="ECO:0000313" key="18">
    <source>
        <dbReference type="Proteomes" id="UP000826656"/>
    </source>
</evidence>
<dbReference type="Pfam" id="PF13639">
    <property type="entry name" value="zf-RING_2"/>
    <property type="match status" value="1"/>
</dbReference>
<evidence type="ECO:0000256" key="10">
    <source>
        <dbReference type="ARBA" id="ARBA00022833"/>
    </source>
</evidence>
<feature type="domain" description="RING-type" evidence="16">
    <location>
        <begin position="112"/>
        <end position="154"/>
    </location>
</feature>
<dbReference type="CDD" id="cd16461">
    <property type="entry name" value="RING-H2_EL5-like"/>
    <property type="match status" value="1"/>
</dbReference>
<sequence length="205" mass="23477">MDDDEYSSSTTALVSCCDDNTPHYAFSGKLMLTSVLLFFFVCFLIVFFHLYANRFLLRRARHHHDRRRRYRHQIPASPIAASSSSRGLDPSLLKSLPVFVYDAEFYNPPIECPVCLAEFENGETGRVLPKCNHCFHCECIDMWFQSHCNCPICRAPIQPLVKPIEVTESELDGRDEVVIMVDESVIEEVQNCESSQSDDRKKSMG</sequence>
<comment type="subcellular location">
    <subcellularLocation>
        <location evidence="2">Membrane</location>
        <topology evidence="2">Single-pass membrane protein</topology>
    </subcellularLocation>
</comment>
<evidence type="ECO:0000256" key="1">
    <source>
        <dbReference type="ARBA" id="ARBA00000900"/>
    </source>
</evidence>
<dbReference type="PANTHER" id="PTHR46913">
    <property type="entry name" value="RING-H2 FINGER PROTEIN ATL16"/>
    <property type="match status" value="1"/>
</dbReference>
<evidence type="ECO:0000256" key="2">
    <source>
        <dbReference type="ARBA" id="ARBA00004167"/>
    </source>
</evidence>
<dbReference type="EMBL" id="JAIVGD010000028">
    <property type="protein sequence ID" value="KAH0738768.1"/>
    <property type="molecule type" value="Genomic_DNA"/>
</dbReference>
<dbReference type="InterPro" id="IPR044600">
    <property type="entry name" value="ATL1/ATL16-like"/>
</dbReference>
<gene>
    <name evidence="17" type="ORF">KY290_037473</name>
</gene>
<keyword evidence="11 15" id="KW-1133">Transmembrane helix</keyword>
<keyword evidence="9" id="KW-0833">Ubl conjugation pathway</keyword>
<evidence type="ECO:0000256" key="4">
    <source>
        <dbReference type="ARBA" id="ARBA00012483"/>
    </source>
</evidence>
<dbReference type="SMART" id="SM00184">
    <property type="entry name" value="RING"/>
    <property type="match status" value="1"/>
</dbReference>
<evidence type="ECO:0000256" key="9">
    <source>
        <dbReference type="ARBA" id="ARBA00022786"/>
    </source>
</evidence>
<dbReference type="Proteomes" id="UP000826656">
    <property type="component" value="Unassembled WGS sequence"/>
</dbReference>
<comment type="catalytic activity">
    <reaction evidence="1">
        <text>S-ubiquitinyl-[E2 ubiquitin-conjugating enzyme]-L-cysteine + [acceptor protein]-L-lysine = [E2 ubiquitin-conjugating enzyme]-L-cysteine + N(6)-ubiquitinyl-[acceptor protein]-L-lysine.</text>
        <dbReference type="EC" id="2.3.2.27"/>
    </reaction>
</comment>
<evidence type="ECO:0000256" key="14">
    <source>
        <dbReference type="PROSITE-ProRule" id="PRU00175"/>
    </source>
</evidence>
<feature type="transmembrane region" description="Helical" evidence="15">
    <location>
        <begin position="30"/>
        <end position="52"/>
    </location>
</feature>
<reference evidence="17 18" key="1">
    <citation type="journal article" date="2021" name="bioRxiv">
        <title>Chromosome-scale and haplotype-resolved genome assembly of a tetraploid potato cultivar.</title>
        <authorList>
            <person name="Sun H."/>
            <person name="Jiao W.-B."/>
            <person name="Krause K."/>
            <person name="Campoy J.A."/>
            <person name="Goel M."/>
            <person name="Folz-Donahue K."/>
            <person name="Kukat C."/>
            <person name="Huettel B."/>
            <person name="Schneeberger K."/>
        </authorList>
    </citation>
    <scope>NUCLEOTIDE SEQUENCE [LARGE SCALE GENOMIC DNA]</scope>
    <source>
        <strain evidence="17">SolTubOtavaFocal</strain>
        <tissue evidence="17">Leaves</tissue>
    </source>
</reference>
<evidence type="ECO:0000256" key="8">
    <source>
        <dbReference type="ARBA" id="ARBA00022771"/>
    </source>
</evidence>
<keyword evidence="8 14" id="KW-0863">Zinc-finger</keyword>
<comment type="similarity">
    <text evidence="13">Belongs to the RING-type zinc finger family. ATL subfamily.</text>
</comment>
<keyword evidence="18" id="KW-1185">Reference proteome</keyword>
<evidence type="ECO:0000256" key="12">
    <source>
        <dbReference type="ARBA" id="ARBA00023136"/>
    </source>
</evidence>
<evidence type="ECO:0000256" key="5">
    <source>
        <dbReference type="ARBA" id="ARBA00022679"/>
    </source>
</evidence>
<keyword evidence="6 15" id="KW-0812">Transmembrane</keyword>
<evidence type="ECO:0000256" key="15">
    <source>
        <dbReference type="SAM" id="Phobius"/>
    </source>
</evidence>
<accession>A0ABQ7TXJ5</accession>
<dbReference type="InterPro" id="IPR001841">
    <property type="entry name" value="Znf_RING"/>
</dbReference>
<comment type="pathway">
    <text evidence="3">Protein modification; protein ubiquitination.</text>
</comment>
<keyword evidence="12 15" id="KW-0472">Membrane</keyword>
<keyword evidence="7" id="KW-0479">Metal-binding</keyword>
<organism evidence="17 18">
    <name type="scientific">Solanum tuberosum</name>
    <name type="common">Potato</name>
    <dbReference type="NCBI Taxonomy" id="4113"/>
    <lineage>
        <taxon>Eukaryota</taxon>
        <taxon>Viridiplantae</taxon>
        <taxon>Streptophyta</taxon>
        <taxon>Embryophyta</taxon>
        <taxon>Tracheophyta</taxon>
        <taxon>Spermatophyta</taxon>
        <taxon>Magnoliopsida</taxon>
        <taxon>eudicotyledons</taxon>
        <taxon>Gunneridae</taxon>
        <taxon>Pentapetalae</taxon>
        <taxon>asterids</taxon>
        <taxon>lamiids</taxon>
        <taxon>Solanales</taxon>
        <taxon>Solanaceae</taxon>
        <taxon>Solanoideae</taxon>
        <taxon>Solaneae</taxon>
        <taxon>Solanum</taxon>
    </lineage>
</organism>
<evidence type="ECO:0000256" key="6">
    <source>
        <dbReference type="ARBA" id="ARBA00022692"/>
    </source>
</evidence>
<evidence type="ECO:0000256" key="11">
    <source>
        <dbReference type="ARBA" id="ARBA00022989"/>
    </source>
</evidence>
<proteinExistence type="inferred from homology"/>
<dbReference type="PROSITE" id="PS50089">
    <property type="entry name" value="ZF_RING_2"/>
    <property type="match status" value="1"/>
</dbReference>
<protein>
    <recommendedName>
        <fullName evidence="4">RING-type E3 ubiquitin transferase</fullName>
        <ecNumber evidence="4">2.3.2.27</ecNumber>
    </recommendedName>
</protein>
<name>A0ABQ7TXJ5_SOLTU</name>
<keyword evidence="10" id="KW-0862">Zinc</keyword>
<evidence type="ECO:0000259" key="16">
    <source>
        <dbReference type="PROSITE" id="PS50089"/>
    </source>
</evidence>
<evidence type="ECO:0000256" key="3">
    <source>
        <dbReference type="ARBA" id="ARBA00004906"/>
    </source>
</evidence>
<evidence type="ECO:0000256" key="13">
    <source>
        <dbReference type="ARBA" id="ARBA00024209"/>
    </source>
</evidence>
<dbReference type="SUPFAM" id="SSF57850">
    <property type="entry name" value="RING/U-box"/>
    <property type="match status" value="1"/>
</dbReference>
<dbReference type="PANTHER" id="PTHR46913:SF1">
    <property type="entry name" value="RING-H2 FINGER PROTEIN ATL16"/>
    <property type="match status" value="1"/>
</dbReference>
<evidence type="ECO:0000256" key="7">
    <source>
        <dbReference type="ARBA" id="ARBA00022723"/>
    </source>
</evidence>
<keyword evidence="5" id="KW-0808">Transferase</keyword>
<dbReference type="InterPro" id="IPR013083">
    <property type="entry name" value="Znf_RING/FYVE/PHD"/>
</dbReference>
<dbReference type="EC" id="2.3.2.27" evidence="4"/>
<dbReference type="Gene3D" id="3.30.40.10">
    <property type="entry name" value="Zinc/RING finger domain, C3HC4 (zinc finger)"/>
    <property type="match status" value="1"/>
</dbReference>
<comment type="caution">
    <text evidence="17">The sequence shown here is derived from an EMBL/GenBank/DDBJ whole genome shotgun (WGS) entry which is preliminary data.</text>
</comment>